<evidence type="ECO:0000256" key="5">
    <source>
        <dbReference type="ARBA" id="ARBA00022989"/>
    </source>
</evidence>
<evidence type="ECO:0000256" key="9">
    <source>
        <dbReference type="ARBA" id="ARBA00023303"/>
    </source>
</evidence>
<dbReference type="InterPro" id="IPR059116">
    <property type="entry name" value="P2X_receptor"/>
</dbReference>
<gene>
    <name evidence="11" type="ORF">BIW11_12878</name>
</gene>
<evidence type="ECO:0000256" key="10">
    <source>
        <dbReference type="SAM" id="Phobius"/>
    </source>
</evidence>
<evidence type="ECO:0000256" key="7">
    <source>
        <dbReference type="ARBA" id="ARBA00023136"/>
    </source>
</evidence>
<dbReference type="GO" id="GO:0098794">
    <property type="term" value="C:postsynapse"/>
    <property type="evidence" value="ECO:0007669"/>
    <property type="project" value="GOC"/>
</dbReference>
<dbReference type="GO" id="GO:0070588">
    <property type="term" value="P:calcium ion transmembrane transport"/>
    <property type="evidence" value="ECO:0007669"/>
    <property type="project" value="TreeGrafter"/>
</dbReference>
<keyword evidence="8" id="KW-1071">Ligand-gated ion channel</keyword>
<evidence type="ECO:0000313" key="12">
    <source>
        <dbReference type="Proteomes" id="UP000192247"/>
    </source>
</evidence>
<dbReference type="Gene3D" id="1.10.287.940">
    <property type="entry name" value="atp-gated p2x4 ion channel"/>
    <property type="match status" value="1"/>
</dbReference>
<keyword evidence="5 10" id="KW-1133">Transmembrane helix</keyword>
<dbReference type="Gene3D" id="2.60.490.10">
    <property type="entry name" value="atp-gated p2x4 ion channel domain"/>
    <property type="match status" value="1"/>
</dbReference>
<dbReference type="GO" id="GO:0001614">
    <property type="term" value="F:purinergic nucleotide receptor activity"/>
    <property type="evidence" value="ECO:0007669"/>
    <property type="project" value="InterPro"/>
</dbReference>
<keyword evidence="4 10" id="KW-0812">Transmembrane</keyword>
<feature type="transmembrane region" description="Helical" evidence="10">
    <location>
        <begin position="36"/>
        <end position="55"/>
    </location>
</feature>
<dbReference type="InterPro" id="IPR001429">
    <property type="entry name" value="P2X_purnocptor"/>
</dbReference>
<dbReference type="EMBL" id="MNPL01024531">
    <property type="protein sequence ID" value="OQR68497.1"/>
    <property type="molecule type" value="Genomic_DNA"/>
</dbReference>
<dbReference type="PRINTS" id="PR01307">
    <property type="entry name" value="P2XRECEPTOR"/>
</dbReference>
<sequence>MNLVDKDQSFTRQLISAMFEYQTLKIVNISNKKVGVFNRFLQLAILIYLFGYVIFHQKGYQQFSQFNSATTSKIKGVISTLNLNDSSFLPEVPLTQIYKRVWDVPDIVIPPSEADAFFLTTNLVLTSQSQQICPEDPSVPNIKCNSTEDCEKGHINLVGNGVQTGECVLAGPPFANISVCQIQGWCPFEVDRGPLANRKPLFAGVVNFTVLLKNYVEFPLFGIKLYSPVQDPHCPVFRIGDILEGARVDFEDISPRGGVIQIVIEWNCDFDYDTKHCFPTYKFLRIDDPEAVLARGWNFRYINKYGNGNRTLHKAYGITFRVTTQARAGKFYLVNLAMKIGSGLGLLAL</sequence>
<evidence type="ECO:0000256" key="4">
    <source>
        <dbReference type="ARBA" id="ARBA00022692"/>
    </source>
</evidence>
<comment type="similarity">
    <text evidence="2">Belongs to the P2X receptor family.</text>
</comment>
<dbReference type="GO" id="GO:0033198">
    <property type="term" value="P:response to ATP"/>
    <property type="evidence" value="ECO:0007669"/>
    <property type="project" value="InterPro"/>
</dbReference>
<comment type="subcellular location">
    <subcellularLocation>
        <location evidence="1">Endomembrane system</location>
    </subcellularLocation>
</comment>
<accession>A0A1V9X4T6</accession>
<proteinExistence type="inferred from homology"/>
<keyword evidence="12" id="KW-1185">Reference proteome</keyword>
<keyword evidence="6" id="KW-0406">Ion transport</keyword>
<evidence type="ECO:0000256" key="1">
    <source>
        <dbReference type="ARBA" id="ARBA00004308"/>
    </source>
</evidence>
<keyword evidence="7 10" id="KW-0472">Membrane</keyword>
<dbReference type="OrthoDB" id="494673at2759"/>
<dbReference type="PANTHER" id="PTHR10125">
    <property type="entry name" value="P2X PURINOCEPTOR"/>
    <property type="match status" value="1"/>
</dbReference>
<evidence type="ECO:0000313" key="11">
    <source>
        <dbReference type="EMBL" id="OQR68497.1"/>
    </source>
</evidence>
<comment type="caution">
    <text evidence="11">The sequence shown here is derived from an EMBL/GenBank/DDBJ whole genome shotgun (WGS) entry which is preliminary data.</text>
</comment>
<organism evidence="11 12">
    <name type="scientific">Tropilaelaps mercedesae</name>
    <dbReference type="NCBI Taxonomy" id="418985"/>
    <lineage>
        <taxon>Eukaryota</taxon>
        <taxon>Metazoa</taxon>
        <taxon>Ecdysozoa</taxon>
        <taxon>Arthropoda</taxon>
        <taxon>Chelicerata</taxon>
        <taxon>Arachnida</taxon>
        <taxon>Acari</taxon>
        <taxon>Parasitiformes</taxon>
        <taxon>Mesostigmata</taxon>
        <taxon>Gamasina</taxon>
        <taxon>Dermanyssoidea</taxon>
        <taxon>Laelapidae</taxon>
        <taxon>Tropilaelaps</taxon>
    </lineage>
</organism>
<dbReference type="Proteomes" id="UP000192247">
    <property type="component" value="Unassembled WGS sequence"/>
</dbReference>
<dbReference type="AlphaFoldDB" id="A0A1V9X4T6"/>
<dbReference type="GO" id="GO:0005886">
    <property type="term" value="C:plasma membrane"/>
    <property type="evidence" value="ECO:0007669"/>
    <property type="project" value="InterPro"/>
</dbReference>
<dbReference type="GO" id="GO:0012505">
    <property type="term" value="C:endomembrane system"/>
    <property type="evidence" value="ECO:0007669"/>
    <property type="project" value="UniProtKB-SubCell"/>
</dbReference>
<keyword evidence="9" id="KW-0407">Ion channel</keyword>
<name>A0A1V9X4T6_9ACAR</name>
<evidence type="ECO:0000256" key="8">
    <source>
        <dbReference type="ARBA" id="ARBA00023286"/>
    </source>
</evidence>
<reference evidence="11 12" key="1">
    <citation type="journal article" date="2017" name="Gigascience">
        <title>Draft genome of the honey bee ectoparasitic mite, Tropilaelaps mercedesae, is shaped by the parasitic life history.</title>
        <authorList>
            <person name="Dong X."/>
            <person name="Armstrong S.D."/>
            <person name="Xia D."/>
            <person name="Makepeace B.L."/>
            <person name="Darby A.C."/>
            <person name="Kadowaki T."/>
        </authorList>
    </citation>
    <scope>NUCLEOTIDE SEQUENCE [LARGE SCALE GENOMIC DNA]</scope>
    <source>
        <strain evidence="11">Wuxi-XJTLU</strain>
    </source>
</reference>
<dbReference type="InParanoid" id="A0A1V9X4T6"/>
<dbReference type="GO" id="GO:0004931">
    <property type="term" value="F:extracellularly ATP-gated monoatomic cation channel activity"/>
    <property type="evidence" value="ECO:0007669"/>
    <property type="project" value="InterPro"/>
</dbReference>
<dbReference type="STRING" id="418985.A0A1V9X4T6"/>
<evidence type="ECO:0000256" key="2">
    <source>
        <dbReference type="ARBA" id="ARBA00009848"/>
    </source>
</evidence>
<protein>
    <submittedName>
        <fullName evidence="11">p2X purinoceptor 4-like</fullName>
    </submittedName>
</protein>
<evidence type="ECO:0000256" key="3">
    <source>
        <dbReference type="ARBA" id="ARBA00022448"/>
    </source>
</evidence>
<dbReference type="InterPro" id="IPR027309">
    <property type="entry name" value="P2X_extracellular_dom_sf"/>
</dbReference>
<dbReference type="PANTHER" id="PTHR10125:SF31">
    <property type="entry name" value="P2X RECEPTOR E"/>
    <property type="match status" value="1"/>
</dbReference>
<dbReference type="Pfam" id="PF00864">
    <property type="entry name" value="P2X_receptor"/>
    <property type="match status" value="1"/>
</dbReference>
<keyword evidence="3" id="KW-0813">Transport</keyword>
<evidence type="ECO:0000256" key="6">
    <source>
        <dbReference type="ARBA" id="ARBA00023065"/>
    </source>
</evidence>
<feature type="non-terminal residue" evidence="11">
    <location>
        <position position="349"/>
    </location>
</feature>